<dbReference type="SUPFAM" id="SSF88713">
    <property type="entry name" value="Glycoside hydrolase/deacetylase"/>
    <property type="match status" value="1"/>
</dbReference>
<accession>E1ZJN6</accession>
<dbReference type="Gene3D" id="3.20.20.370">
    <property type="entry name" value="Glycoside hydrolase/deacetylase"/>
    <property type="match status" value="1"/>
</dbReference>
<evidence type="ECO:0000313" key="4">
    <source>
        <dbReference type="EMBL" id="EFN54021.1"/>
    </source>
</evidence>
<dbReference type="InterPro" id="IPR052740">
    <property type="entry name" value="CE4"/>
</dbReference>
<sequence length="373" mass="39728">MPLPKKPTADSDCSLLQQLYNNGYEVASHTLTHQRMNEYSREQVVAEVAGGRAMLAATCGIPDGDIVGFRAPFLQSRPTLRQVLHGAGGFLYDSSLLEEAEGSIARGLAARVWPYSMDGGIPQDCSRWSPAQECNQRERYPGLFQVPVWVAQDWAKDSRGAYKILKSSFDAAYEGNRAPLPIFIHTSWFEDHLDGMLQFIDYVQSKPHAYFVTMRQLLAWMQRPVPAGQLTPAALAQGAGDSRGPVSTASTPSASWEPATGSAEASPAASSSAINVVAVAGGVAGGVVATLLLTTTACFMVKRRQERDRSAAAGGAGLPQGPHQGGVTAHISGSAAAGMGVKTRAARLAEEDSAYSSSPRFMLTPRTRIGDMA</sequence>
<dbReference type="InterPro" id="IPR011330">
    <property type="entry name" value="Glyco_hydro/deAcase_b/a-brl"/>
</dbReference>
<dbReference type="RefSeq" id="XP_005846123.1">
    <property type="nucleotide sequence ID" value="XM_005846061.1"/>
</dbReference>
<proteinExistence type="predicted"/>
<dbReference type="EMBL" id="GL433849">
    <property type="protein sequence ID" value="EFN54021.1"/>
    <property type="molecule type" value="Genomic_DNA"/>
</dbReference>
<dbReference type="Proteomes" id="UP000008141">
    <property type="component" value="Unassembled WGS sequence"/>
</dbReference>
<organism evidence="5">
    <name type="scientific">Chlorella variabilis</name>
    <name type="common">Green alga</name>
    <dbReference type="NCBI Taxonomy" id="554065"/>
    <lineage>
        <taxon>Eukaryota</taxon>
        <taxon>Viridiplantae</taxon>
        <taxon>Chlorophyta</taxon>
        <taxon>core chlorophytes</taxon>
        <taxon>Trebouxiophyceae</taxon>
        <taxon>Chlorellales</taxon>
        <taxon>Chlorellaceae</taxon>
        <taxon>Chlorella clade</taxon>
        <taxon>Chlorella</taxon>
    </lineage>
</organism>
<feature type="region of interest" description="Disordered" evidence="1">
    <location>
        <begin position="310"/>
        <end position="330"/>
    </location>
</feature>
<dbReference type="STRING" id="554065.E1ZJN6"/>
<keyword evidence="2" id="KW-0472">Membrane</keyword>
<dbReference type="GO" id="GO:0005975">
    <property type="term" value="P:carbohydrate metabolic process"/>
    <property type="evidence" value="ECO:0007669"/>
    <property type="project" value="InterPro"/>
</dbReference>
<dbReference type="AlphaFoldDB" id="E1ZJN6"/>
<dbReference type="Pfam" id="PF01522">
    <property type="entry name" value="Polysacc_deac_1"/>
    <property type="match status" value="1"/>
</dbReference>
<dbReference type="OrthoDB" id="504708at2759"/>
<evidence type="ECO:0000256" key="2">
    <source>
        <dbReference type="SAM" id="Phobius"/>
    </source>
</evidence>
<gene>
    <name evidence="4" type="ORF">CHLNCDRAFT_136061</name>
</gene>
<name>E1ZJN6_CHLVA</name>
<dbReference type="InterPro" id="IPR002509">
    <property type="entry name" value="NODB_dom"/>
</dbReference>
<feature type="compositionally biased region" description="Polar residues" evidence="1">
    <location>
        <begin position="245"/>
        <end position="254"/>
    </location>
</feature>
<reference evidence="4 5" key="1">
    <citation type="journal article" date="2010" name="Plant Cell">
        <title>The Chlorella variabilis NC64A genome reveals adaptation to photosymbiosis, coevolution with viruses, and cryptic sex.</title>
        <authorList>
            <person name="Blanc G."/>
            <person name="Duncan G."/>
            <person name="Agarkova I."/>
            <person name="Borodovsky M."/>
            <person name="Gurnon J."/>
            <person name="Kuo A."/>
            <person name="Lindquist E."/>
            <person name="Lucas S."/>
            <person name="Pangilinan J."/>
            <person name="Polle J."/>
            <person name="Salamov A."/>
            <person name="Terry A."/>
            <person name="Yamada T."/>
            <person name="Dunigan D.D."/>
            <person name="Grigoriev I.V."/>
            <person name="Claverie J.M."/>
            <person name="Van Etten J.L."/>
        </authorList>
    </citation>
    <scope>NUCLEOTIDE SEQUENCE [LARGE SCALE GENOMIC DNA]</scope>
    <source>
        <strain evidence="4 5">NC64A</strain>
    </source>
</reference>
<keyword evidence="2" id="KW-0812">Transmembrane</keyword>
<evidence type="ECO:0000313" key="5">
    <source>
        <dbReference type="Proteomes" id="UP000008141"/>
    </source>
</evidence>
<keyword evidence="2" id="KW-1133">Transmembrane helix</keyword>
<evidence type="ECO:0000256" key="1">
    <source>
        <dbReference type="SAM" id="MobiDB-lite"/>
    </source>
</evidence>
<dbReference type="GeneID" id="17353449"/>
<dbReference type="InParanoid" id="E1ZJN6"/>
<protein>
    <recommendedName>
        <fullName evidence="3">NodB homology domain-containing protein</fullName>
    </recommendedName>
</protein>
<dbReference type="PANTHER" id="PTHR45985">
    <property type="match status" value="1"/>
</dbReference>
<dbReference type="eggNOG" id="ENOG502QVDW">
    <property type="taxonomic scope" value="Eukaryota"/>
</dbReference>
<dbReference type="GO" id="GO:0016810">
    <property type="term" value="F:hydrolase activity, acting on carbon-nitrogen (but not peptide) bonds"/>
    <property type="evidence" value="ECO:0007669"/>
    <property type="project" value="InterPro"/>
</dbReference>
<feature type="domain" description="NodB homology" evidence="3">
    <location>
        <begin position="12"/>
        <end position="87"/>
    </location>
</feature>
<evidence type="ECO:0000259" key="3">
    <source>
        <dbReference type="Pfam" id="PF01522"/>
    </source>
</evidence>
<dbReference type="PANTHER" id="PTHR45985:SF3">
    <property type="entry name" value="CHITIN DEACETYLASE-LIKE 4"/>
    <property type="match status" value="1"/>
</dbReference>
<feature type="transmembrane region" description="Helical" evidence="2">
    <location>
        <begin position="276"/>
        <end position="301"/>
    </location>
</feature>
<dbReference type="KEGG" id="cvr:CHLNCDRAFT_136061"/>
<feature type="region of interest" description="Disordered" evidence="1">
    <location>
        <begin position="235"/>
        <end position="265"/>
    </location>
</feature>
<keyword evidence="5" id="KW-1185">Reference proteome</keyword>